<evidence type="ECO:0000256" key="1">
    <source>
        <dbReference type="ARBA" id="ARBA00001974"/>
    </source>
</evidence>
<dbReference type="RefSeq" id="WP_259083157.1">
    <property type="nucleotide sequence ID" value="NZ_JANTYZ010000002.1"/>
</dbReference>
<accession>A0A9X2R791</accession>
<evidence type="ECO:0000256" key="3">
    <source>
        <dbReference type="ARBA" id="ARBA00022719"/>
    </source>
</evidence>
<keyword evidence="6 8" id="KW-0560">Oxidoreductase</keyword>
<dbReference type="GO" id="GO:0070224">
    <property type="term" value="F:sulfide:quinone oxidoreductase activity"/>
    <property type="evidence" value="ECO:0007669"/>
    <property type="project" value="TreeGrafter"/>
</dbReference>
<dbReference type="Proteomes" id="UP001155034">
    <property type="component" value="Unassembled WGS sequence"/>
</dbReference>
<feature type="domain" description="FAD/NAD(P)-binding" evidence="7">
    <location>
        <begin position="6"/>
        <end position="120"/>
    </location>
</feature>
<dbReference type="AlphaFoldDB" id="A0A9X2R791"/>
<evidence type="ECO:0000256" key="4">
    <source>
        <dbReference type="ARBA" id="ARBA00022827"/>
    </source>
</evidence>
<keyword evidence="3" id="KW-0874">Quinone</keyword>
<dbReference type="FunFam" id="3.50.50.60:FF:000034">
    <property type="entry name" value="sulfide:quinone oxidoreductase, mitochondrial"/>
    <property type="match status" value="1"/>
</dbReference>
<keyword evidence="2" id="KW-0285">Flavoprotein</keyword>
<reference evidence="8" key="1">
    <citation type="submission" date="2022-08" db="EMBL/GenBank/DDBJ databases">
        <title>Genomic Encyclopedia of Type Strains, Phase V (KMG-V): Genome sequencing to study the core and pangenomes of soil and plant-associated prokaryotes.</title>
        <authorList>
            <person name="Whitman W."/>
        </authorList>
    </citation>
    <scope>NUCLEOTIDE SEQUENCE</scope>
    <source>
        <strain evidence="8">SP2016B</strain>
    </source>
</reference>
<evidence type="ECO:0000259" key="7">
    <source>
        <dbReference type="Pfam" id="PF07992"/>
    </source>
</evidence>
<dbReference type="InterPro" id="IPR023753">
    <property type="entry name" value="FAD/NAD-binding_dom"/>
</dbReference>
<name>A0A9X2R791_9BACT</name>
<dbReference type="GO" id="GO:0048038">
    <property type="term" value="F:quinone binding"/>
    <property type="evidence" value="ECO:0007669"/>
    <property type="project" value="UniProtKB-KW"/>
</dbReference>
<gene>
    <name evidence="8" type="ORF">GGP82_000864</name>
</gene>
<dbReference type="InterPro" id="IPR015904">
    <property type="entry name" value="Sulphide_quinone_reductase"/>
</dbReference>
<organism evidence="8 9">
    <name type="scientific">Salinibacter ruber</name>
    <dbReference type="NCBI Taxonomy" id="146919"/>
    <lineage>
        <taxon>Bacteria</taxon>
        <taxon>Pseudomonadati</taxon>
        <taxon>Rhodothermota</taxon>
        <taxon>Rhodothermia</taxon>
        <taxon>Rhodothermales</taxon>
        <taxon>Salinibacteraceae</taxon>
        <taxon>Salinibacter</taxon>
    </lineage>
</organism>
<dbReference type="Pfam" id="PF07992">
    <property type="entry name" value="Pyr_redox_2"/>
    <property type="match status" value="1"/>
</dbReference>
<evidence type="ECO:0000256" key="5">
    <source>
        <dbReference type="ARBA" id="ARBA00022946"/>
    </source>
</evidence>
<keyword evidence="4" id="KW-0274">FAD</keyword>
<protein>
    <submittedName>
        <fullName evidence="8">Sulfide:quinone oxidoreductase</fullName>
        <ecNumber evidence="8">1.8.5.-</ecNumber>
    </submittedName>
</protein>
<proteinExistence type="predicted"/>
<dbReference type="GO" id="GO:0070221">
    <property type="term" value="P:sulfide oxidation, using sulfide:quinone oxidoreductase"/>
    <property type="evidence" value="ECO:0007669"/>
    <property type="project" value="TreeGrafter"/>
</dbReference>
<dbReference type="EC" id="1.8.5.-" evidence="8"/>
<dbReference type="Gene3D" id="3.50.50.60">
    <property type="entry name" value="FAD/NAD(P)-binding domain"/>
    <property type="match status" value="2"/>
</dbReference>
<keyword evidence="5" id="KW-0809">Transit peptide</keyword>
<evidence type="ECO:0000256" key="2">
    <source>
        <dbReference type="ARBA" id="ARBA00022630"/>
    </source>
</evidence>
<evidence type="ECO:0000313" key="8">
    <source>
        <dbReference type="EMBL" id="MCS3864318.1"/>
    </source>
</evidence>
<dbReference type="PANTHER" id="PTHR10632:SF2">
    <property type="entry name" value="SULFIDE:QUINONE OXIDOREDUCTASE, MITOCHONDRIAL"/>
    <property type="match status" value="1"/>
</dbReference>
<dbReference type="PANTHER" id="PTHR10632">
    <property type="entry name" value="SULFIDE:QUINONE OXIDOREDUCTASE"/>
    <property type="match status" value="1"/>
</dbReference>
<dbReference type="GO" id="GO:0071949">
    <property type="term" value="F:FAD binding"/>
    <property type="evidence" value="ECO:0007669"/>
    <property type="project" value="TreeGrafter"/>
</dbReference>
<comment type="caution">
    <text evidence="8">The sequence shown here is derived from an EMBL/GenBank/DDBJ whole genome shotgun (WGS) entry which is preliminary data.</text>
</comment>
<evidence type="ECO:0000313" key="9">
    <source>
        <dbReference type="Proteomes" id="UP001155034"/>
    </source>
</evidence>
<dbReference type="SUPFAM" id="SSF51905">
    <property type="entry name" value="FAD/NAD(P)-binding domain"/>
    <property type="match status" value="2"/>
</dbReference>
<dbReference type="InterPro" id="IPR036188">
    <property type="entry name" value="FAD/NAD-bd_sf"/>
</dbReference>
<sequence>MTDTHQVLIVGGGTGGLTVASQLLSRDDAPEVAVLEPADTHYYQPLWTLIGGGVFDKEESARPMGEVMPSGATWIQDAAAEVDPEGGTVTTRGGDTHGYDHLVMAAGIQIDWDGIPGLAASVGQPGTGVVSNYSYDTCETTWDAIQNFPKGGTALFTEPTTGVKCGGAPQKIMYLSDDAFRRQNVRAGSHIAFMKAKGSLFSSPPYEETLYDVVERKDIDLNLMTELTALEPSKKQATFQHLESGEEETIDYDLIHVVPPMSAPDFIADSPLSDEEGWVDVDPGTLQHTRYDTVFALGDNSNLPTSKTGAAIRKQAPVLVDHLMATINDAASANGTYSGYTSCPLVTGYGKLVLAEFDYDKEPEESFPFDQTEERYSMYALKAYGLPRMYWNGMLKGRM</sequence>
<comment type="cofactor">
    <cofactor evidence="1">
        <name>FAD</name>
        <dbReference type="ChEBI" id="CHEBI:57692"/>
    </cofactor>
</comment>
<evidence type="ECO:0000256" key="6">
    <source>
        <dbReference type="ARBA" id="ARBA00023002"/>
    </source>
</evidence>
<dbReference type="EMBL" id="JANTYZ010000002">
    <property type="protein sequence ID" value="MCS3864318.1"/>
    <property type="molecule type" value="Genomic_DNA"/>
</dbReference>